<feature type="transmembrane region" description="Helical" evidence="1">
    <location>
        <begin position="110"/>
        <end position="127"/>
    </location>
</feature>
<feature type="transmembrane region" description="Helical" evidence="1">
    <location>
        <begin position="48"/>
        <end position="72"/>
    </location>
</feature>
<evidence type="ECO:0000313" key="2">
    <source>
        <dbReference type="EMBL" id="GAA2111490.1"/>
    </source>
</evidence>
<evidence type="ECO:0000313" key="3">
    <source>
        <dbReference type="Proteomes" id="UP001501161"/>
    </source>
</evidence>
<sequence>MMMWLFSAVVGGVYGFTLVWVAVLTVSVQSGGDGLTLPLFRYVIRSVAFALAHATAGLVCGLLVGVVLTLVVGGARDFRTRRAARLAGGLTHAAVAVLLLVLLGGGFDRLLWMVVTSVLVGLVAGWWHDRLASRPRVEDFYAH</sequence>
<proteinExistence type="predicted"/>
<feature type="transmembrane region" description="Helical" evidence="1">
    <location>
        <begin position="5"/>
        <end position="28"/>
    </location>
</feature>
<gene>
    <name evidence="2" type="ORF">GCM10009726_27720</name>
</gene>
<dbReference type="EMBL" id="BAAAMQ010000014">
    <property type="protein sequence ID" value="GAA2111490.1"/>
    <property type="molecule type" value="Genomic_DNA"/>
</dbReference>
<feature type="transmembrane region" description="Helical" evidence="1">
    <location>
        <begin position="84"/>
        <end position="104"/>
    </location>
</feature>
<keyword evidence="1" id="KW-1133">Transmembrane helix</keyword>
<keyword evidence="3" id="KW-1185">Reference proteome</keyword>
<keyword evidence="1" id="KW-0472">Membrane</keyword>
<evidence type="ECO:0000256" key="1">
    <source>
        <dbReference type="SAM" id="Phobius"/>
    </source>
</evidence>
<organism evidence="2 3">
    <name type="scientific">Nocardioides furvisabuli</name>
    <dbReference type="NCBI Taxonomy" id="375542"/>
    <lineage>
        <taxon>Bacteria</taxon>
        <taxon>Bacillati</taxon>
        <taxon>Actinomycetota</taxon>
        <taxon>Actinomycetes</taxon>
        <taxon>Propionibacteriales</taxon>
        <taxon>Nocardioidaceae</taxon>
        <taxon>Nocardioides</taxon>
    </lineage>
</organism>
<comment type="caution">
    <text evidence="2">The sequence shown here is derived from an EMBL/GenBank/DDBJ whole genome shotgun (WGS) entry which is preliminary data.</text>
</comment>
<name>A0ABP5J3G2_9ACTN</name>
<evidence type="ECO:0008006" key="4">
    <source>
        <dbReference type="Google" id="ProtNLM"/>
    </source>
</evidence>
<reference evidence="3" key="1">
    <citation type="journal article" date="2019" name="Int. J. Syst. Evol. Microbiol.">
        <title>The Global Catalogue of Microorganisms (GCM) 10K type strain sequencing project: providing services to taxonomists for standard genome sequencing and annotation.</title>
        <authorList>
            <consortium name="The Broad Institute Genomics Platform"/>
            <consortium name="The Broad Institute Genome Sequencing Center for Infectious Disease"/>
            <person name="Wu L."/>
            <person name="Ma J."/>
        </authorList>
    </citation>
    <scope>NUCLEOTIDE SEQUENCE [LARGE SCALE GENOMIC DNA]</scope>
    <source>
        <strain evidence="3">JCM 13813</strain>
    </source>
</reference>
<keyword evidence="1" id="KW-0812">Transmembrane</keyword>
<protein>
    <recommendedName>
        <fullName evidence="4">Integral membrane protein</fullName>
    </recommendedName>
</protein>
<accession>A0ABP5J3G2</accession>
<dbReference type="Proteomes" id="UP001501161">
    <property type="component" value="Unassembled WGS sequence"/>
</dbReference>